<dbReference type="PANTHER" id="PTHR43201">
    <property type="entry name" value="ACYL-COA SYNTHETASE"/>
    <property type="match status" value="1"/>
</dbReference>
<proteinExistence type="inferred from homology"/>
<comment type="similarity">
    <text evidence="1">Belongs to the ATP-dependent AMP-binding enzyme family.</text>
</comment>
<protein>
    <submittedName>
        <fullName evidence="5">Long-chain-fatty-acid--coa ligase</fullName>
        <ecNumber evidence="5">6.2.1.3</ecNumber>
    </submittedName>
</protein>
<dbReference type="Pfam" id="PF13193">
    <property type="entry name" value="AMP-binding_C"/>
    <property type="match status" value="1"/>
</dbReference>
<dbReference type="GO" id="GO:0004467">
    <property type="term" value="F:long-chain fatty acid-CoA ligase activity"/>
    <property type="evidence" value="ECO:0007669"/>
    <property type="project" value="UniProtKB-EC"/>
</dbReference>
<organism evidence="5">
    <name type="scientific">hydrocarbon metagenome</name>
    <dbReference type="NCBI Taxonomy" id="938273"/>
    <lineage>
        <taxon>unclassified sequences</taxon>
        <taxon>metagenomes</taxon>
        <taxon>ecological metagenomes</taxon>
    </lineage>
</organism>
<dbReference type="Gene3D" id="3.30.300.30">
    <property type="match status" value="1"/>
</dbReference>
<gene>
    <name evidence="5" type="ORF">ASZ90_006254</name>
</gene>
<dbReference type="EC" id="6.2.1.3" evidence="5"/>
<comment type="caution">
    <text evidence="5">The sequence shown here is derived from an EMBL/GenBank/DDBJ whole genome shotgun (WGS) entry which is preliminary data.</text>
</comment>
<dbReference type="SUPFAM" id="SSF56801">
    <property type="entry name" value="Acetyl-CoA synthetase-like"/>
    <property type="match status" value="1"/>
</dbReference>
<dbReference type="EMBL" id="LNQE01000876">
    <property type="protein sequence ID" value="KUG23956.1"/>
    <property type="molecule type" value="Genomic_DNA"/>
</dbReference>
<dbReference type="GO" id="GO:0031956">
    <property type="term" value="F:medium-chain fatty acid-CoA ligase activity"/>
    <property type="evidence" value="ECO:0007669"/>
    <property type="project" value="TreeGrafter"/>
</dbReference>
<evidence type="ECO:0000256" key="2">
    <source>
        <dbReference type="ARBA" id="ARBA00022598"/>
    </source>
</evidence>
<keyword evidence="2 5" id="KW-0436">Ligase</keyword>
<evidence type="ECO:0000313" key="5">
    <source>
        <dbReference type="EMBL" id="KUG23956.1"/>
    </source>
</evidence>
<reference evidence="5" key="1">
    <citation type="journal article" date="2015" name="Proc. Natl. Acad. Sci. U.S.A.">
        <title>Networks of energetic and metabolic interactions define dynamics in microbial communities.</title>
        <authorList>
            <person name="Embree M."/>
            <person name="Liu J.K."/>
            <person name="Al-Bassam M.M."/>
            <person name="Zengler K."/>
        </authorList>
    </citation>
    <scope>NUCLEOTIDE SEQUENCE</scope>
</reference>
<dbReference type="InterPro" id="IPR045851">
    <property type="entry name" value="AMP-bd_C_sf"/>
</dbReference>
<dbReference type="InterPro" id="IPR000873">
    <property type="entry name" value="AMP-dep_synth/lig_dom"/>
</dbReference>
<dbReference type="InterPro" id="IPR042099">
    <property type="entry name" value="ANL_N_sf"/>
</dbReference>
<sequence length="614" mass="69141">MKEKSFFSVLLNLPRLIFMKETRGVALVAIKQLGLVTIIKILFKTVTKTGFIKSIKCVFTFKLDDLVASMFVSMWDVFGDREAIITGEKRITYRELKDRVLRLANGLQALGLKPKDRFAELLLNGNEFFEALFAGSLIGCPMPFLNWHLKGDDLAGAINRASPKILIFDEEFYDDVIAIKDKLTTVKHYVMVGAKLKDGVMLYEDLLSKSANTMPKVSIALALNPYSGGTTGAPKNVNYFDGFGYLISDTSEKPKTSLKDYLTLLVKQVSFTYWFGAHKIKDKKSANIRLLMPSPVYHAASIIGWTPLLLHGATGVAMRNFNAEELLKLIEKERIGWVFIVPTIIDRLLHLPDNVKNKYDLSSMKSLICGSAPASPELKEAANRFFKERGCKNNVFHEFYGSSETAVVTTLIPEDYEQNPKRLASVGKARCGELGIYNKEEAKWCAPNEQGYIFNRTMMTESLKYSGSPEKTKSVFEFVDGVRWFDDGLIGYMDEDGYVYLTGRVKEMIISGGVNIYPNEIERIINNHDEVTDVAVVRAPDADLGECVAAVIQLKKNSAINKEDILEHCRKNGLRGFKIPKIVEFAAELPRHIDGKLVKRELEDKFWKGIERRG</sequence>
<evidence type="ECO:0000259" key="3">
    <source>
        <dbReference type="Pfam" id="PF00501"/>
    </source>
</evidence>
<name>A0A0W8FT37_9ZZZZ</name>
<evidence type="ECO:0000256" key="1">
    <source>
        <dbReference type="ARBA" id="ARBA00006432"/>
    </source>
</evidence>
<feature type="domain" description="AMP-binding enzyme C-terminal" evidence="4">
    <location>
        <begin position="520"/>
        <end position="596"/>
    </location>
</feature>
<accession>A0A0W8FT37</accession>
<evidence type="ECO:0000259" key="4">
    <source>
        <dbReference type="Pfam" id="PF13193"/>
    </source>
</evidence>
<dbReference type="PANTHER" id="PTHR43201:SF5">
    <property type="entry name" value="MEDIUM-CHAIN ACYL-COA LIGASE ACSF2, MITOCHONDRIAL"/>
    <property type="match status" value="1"/>
</dbReference>
<dbReference type="Pfam" id="PF00501">
    <property type="entry name" value="AMP-binding"/>
    <property type="match status" value="1"/>
</dbReference>
<feature type="domain" description="AMP-dependent synthetase/ligase" evidence="3">
    <location>
        <begin position="78"/>
        <end position="456"/>
    </location>
</feature>
<dbReference type="Gene3D" id="3.40.50.12780">
    <property type="entry name" value="N-terminal domain of ligase-like"/>
    <property type="match status" value="2"/>
</dbReference>
<dbReference type="InterPro" id="IPR025110">
    <property type="entry name" value="AMP-bd_C"/>
</dbReference>
<dbReference type="AlphaFoldDB" id="A0A0W8FT37"/>